<evidence type="ECO:0000313" key="7">
    <source>
        <dbReference type="EMBL" id="PCI99334.1"/>
    </source>
</evidence>
<feature type="signal peptide" evidence="5">
    <location>
        <begin position="1"/>
        <end position="17"/>
    </location>
</feature>
<evidence type="ECO:0000256" key="1">
    <source>
        <dbReference type="ARBA" id="ARBA00022617"/>
    </source>
</evidence>
<dbReference type="Gene3D" id="1.10.760.10">
    <property type="entry name" value="Cytochrome c-like domain"/>
    <property type="match status" value="1"/>
</dbReference>
<comment type="caution">
    <text evidence="7">The sequence shown here is derived from an EMBL/GenBank/DDBJ whole genome shotgun (WGS) entry which is preliminary data.</text>
</comment>
<organism evidence="7">
    <name type="scientific">OCS116 cluster bacterium</name>
    <dbReference type="NCBI Taxonomy" id="2030921"/>
    <lineage>
        <taxon>Bacteria</taxon>
        <taxon>Pseudomonadati</taxon>
        <taxon>Pseudomonadota</taxon>
        <taxon>Alphaproteobacteria</taxon>
        <taxon>OCS116 cluster</taxon>
    </lineage>
</organism>
<keyword evidence="3 4" id="KW-0408">Iron</keyword>
<evidence type="ECO:0000256" key="3">
    <source>
        <dbReference type="ARBA" id="ARBA00023004"/>
    </source>
</evidence>
<reference key="1">
    <citation type="submission" date="2017-08" db="EMBL/GenBank/DDBJ databases">
        <title>A dynamic microbial community with high functional redundancy inhabits the cold, oxic subseafloor aquifer.</title>
        <authorList>
            <person name="Tully B.J."/>
            <person name="Wheat C.G."/>
            <person name="Glazer B.T."/>
            <person name="Huber J.A."/>
        </authorList>
    </citation>
    <scope>NUCLEOTIDE SEQUENCE [LARGE SCALE GENOMIC DNA]</scope>
</reference>
<proteinExistence type="predicted"/>
<dbReference type="GO" id="GO:0020037">
    <property type="term" value="F:heme binding"/>
    <property type="evidence" value="ECO:0007669"/>
    <property type="project" value="InterPro"/>
</dbReference>
<evidence type="ECO:0000259" key="6">
    <source>
        <dbReference type="PROSITE" id="PS51007"/>
    </source>
</evidence>
<dbReference type="GO" id="GO:0046872">
    <property type="term" value="F:metal ion binding"/>
    <property type="evidence" value="ECO:0007669"/>
    <property type="project" value="UniProtKB-KW"/>
</dbReference>
<dbReference type="EMBL" id="NVUS01000016">
    <property type="protein sequence ID" value="PCI99334.1"/>
    <property type="molecule type" value="Genomic_DNA"/>
</dbReference>
<sequence length="491" mass="53252">MFRLIVIFIMLVCSANAEPLSKRQLLRLPTTDFTKPEKLEHYPGGTSGKFVKLDKQALSHPTASLGVNGDMDYTLGRAMFKKLWAPAPSATQASNGLGPLYNARSCLSCHLKNGRGHVPDIGFPNEDANSMLIRLSIKPQNVADKAKLTTGMQNAIAEPTYGGQLQDIGASGFAPEGKISVEWTYKTVTLADGTAVELRQPDFKINNLAYGDMHKDVMTSARIANQMVGMGLIDAIDAEAILALADPDDQDADGISGKANMVWDIAAGELALGRFGWKAGQPNLRQQVASAFSGDVGISTPLFPNGSGDCTANQTECLAAPNGNTKRMGGFELSEELLNLTTYFNANLAVPHRQNAANDNILFGKKIFYQTGCISCHMPKHITGEKSAYKDLYNELIWPYSDFLLHDMGAGLADNRPEGQATGSEWRTPPLWALGASKNLGKHWQLLHDGRARTIQEAVLWHDGEAAAVKNEFMNLSAAERQALVDFVESL</sequence>
<gene>
    <name evidence="7" type="ORF">COB13_11940</name>
</gene>
<dbReference type="PANTHER" id="PTHR30600">
    <property type="entry name" value="CYTOCHROME C PEROXIDASE-RELATED"/>
    <property type="match status" value="1"/>
</dbReference>
<feature type="unsure residue" description="E or Q" evidence="7">
    <location>
        <position position="489"/>
    </location>
</feature>
<evidence type="ECO:0000256" key="5">
    <source>
        <dbReference type="SAM" id="SignalP"/>
    </source>
</evidence>
<name>A0A2A4YX46_9PROT</name>
<dbReference type="InterPro" id="IPR010538">
    <property type="entry name" value="DHOR"/>
</dbReference>
<dbReference type="PIRSF" id="PIRSF028099">
    <property type="entry name" value="DUF1111"/>
    <property type="match status" value="1"/>
</dbReference>
<protein>
    <submittedName>
        <fullName evidence="7">Thiol oxidoreductase</fullName>
    </submittedName>
</protein>
<keyword evidence="2 4" id="KW-0479">Metal-binding</keyword>
<dbReference type="InterPro" id="IPR051395">
    <property type="entry name" value="Cytochrome_c_Peroxidase/MauG"/>
</dbReference>
<dbReference type="InterPro" id="IPR009056">
    <property type="entry name" value="Cyt_c-like_dom"/>
</dbReference>
<dbReference type="AlphaFoldDB" id="A0A2A4YX46"/>
<feature type="domain" description="Cytochrome c" evidence="6">
    <location>
        <begin position="359"/>
        <end position="491"/>
    </location>
</feature>
<feature type="chain" id="PRO_5011997705" evidence="5">
    <location>
        <begin position="18"/>
        <end position="491"/>
    </location>
</feature>
<evidence type="ECO:0000256" key="4">
    <source>
        <dbReference type="PROSITE-ProRule" id="PRU00433"/>
    </source>
</evidence>
<keyword evidence="5" id="KW-0732">Signal</keyword>
<dbReference type="PROSITE" id="PS51007">
    <property type="entry name" value="CYTC"/>
    <property type="match status" value="1"/>
</dbReference>
<dbReference type="PANTHER" id="PTHR30600:SF4">
    <property type="entry name" value="CYTOCHROME C DOMAIN-CONTAINING PROTEIN"/>
    <property type="match status" value="1"/>
</dbReference>
<dbReference type="InterPro" id="IPR036909">
    <property type="entry name" value="Cyt_c-like_dom_sf"/>
</dbReference>
<keyword evidence="1 4" id="KW-0349">Heme</keyword>
<dbReference type="GO" id="GO:0009055">
    <property type="term" value="F:electron transfer activity"/>
    <property type="evidence" value="ECO:0007669"/>
    <property type="project" value="InterPro"/>
</dbReference>
<dbReference type="Pfam" id="PF06537">
    <property type="entry name" value="DHOR"/>
    <property type="match status" value="1"/>
</dbReference>
<reference evidence="7" key="2">
    <citation type="journal article" date="2018" name="ISME J.">
        <title>A dynamic microbial community with high functional redundancy inhabits the cold, oxic subseafloor aquifer.</title>
        <authorList>
            <person name="Tully B.J."/>
            <person name="Wheat C.G."/>
            <person name="Glazer B.T."/>
            <person name="Huber J.A."/>
        </authorList>
    </citation>
    <scope>NUCLEOTIDE SEQUENCE</scope>
    <source>
        <strain evidence="7">NORP83</strain>
    </source>
</reference>
<dbReference type="GO" id="GO:0004130">
    <property type="term" value="F:cytochrome-c peroxidase activity"/>
    <property type="evidence" value="ECO:0007669"/>
    <property type="project" value="TreeGrafter"/>
</dbReference>
<dbReference type="SUPFAM" id="SSF46626">
    <property type="entry name" value="Cytochrome c"/>
    <property type="match status" value="1"/>
</dbReference>
<accession>A0A2A4YX46</accession>
<evidence type="ECO:0000256" key="2">
    <source>
        <dbReference type="ARBA" id="ARBA00022723"/>
    </source>
</evidence>